<evidence type="ECO:0000313" key="3">
    <source>
        <dbReference type="Proteomes" id="UP000198282"/>
    </source>
</evidence>
<proteinExistence type="predicted"/>
<accession>A0A239P432</accession>
<reference evidence="2 3" key="1">
    <citation type="submission" date="2017-06" db="EMBL/GenBank/DDBJ databases">
        <authorList>
            <person name="Kim H.J."/>
            <person name="Triplett B.A."/>
        </authorList>
    </citation>
    <scope>NUCLEOTIDE SEQUENCE [LARGE SCALE GENOMIC DNA]</scope>
    <source>
        <strain evidence="2 3">CGMCC 4.2132</strain>
    </source>
</reference>
<sequence length="166" mass="18753">MTKWAYDEDRTYHGVWDRGTGESWIEAELAEYGPTERLKVIVLRRLEPTGEMAYRVGEMGWGYNGGGTSAAASAILADALGQEPSSELREAFCEDVLSQFMDEWRLRRGAVLRWVRGWCAQHNVTDLPDVVAQLPPVDSYKYGERPAAVTEQQHRRVSGKPGRPIR</sequence>
<dbReference type="InterPro" id="IPR046164">
    <property type="entry name" value="DUF6166"/>
</dbReference>
<feature type="compositionally biased region" description="Basic residues" evidence="1">
    <location>
        <begin position="155"/>
        <end position="166"/>
    </location>
</feature>
<dbReference type="EMBL" id="FZOD01000086">
    <property type="protein sequence ID" value="SNT61891.1"/>
    <property type="molecule type" value="Genomic_DNA"/>
</dbReference>
<dbReference type="AlphaFoldDB" id="A0A239P432"/>
<keyword evidence="3" id="KW-1185">Reference proteome</keyword>
<evidence type="ECO:0000313" key="2">
    <source>
        <dbReference type="EMBL" id="SNT61891.1"/>
    </source>
</evidence>
<dbReference type="Proteomes" id="UP000198282">
    <property type="component" value="Unassembled WGS sequence"/>
</dbReference>
<dbReference type="RefSeq" id="WP_089213209.1">
    <property type="nucleotide sequence ID" value="NZ_FZOD01000086.1"/>
</dbReference>
<dbReference type="OrthoDB" id="4204212at2"/>
<dbReference type="Pfam" id="PF19663">
    <property type="entry name" value="DUF6166"/>
    <property type="match status" value="1"/>
</dbReference>
<evidence type="ECO:0000256" key="1">
    <source>
        <dbReference type="SAM" id="MobiDB-lite"/>
    </source>
</evidence>
<protein>
    <submittedName>
        <fullName evidence="2">Uncharacterized protein</fullName>
    </submittedName>
</protein>
<gene>
    <name evidence="2" type="ORF">SAMN05216276_108610</name>
</gene>
<name>A0A239P432_9ACTN</name>
<organism evidence="2 3">
    <name type="scientific">Streptosporangium subroseum</name>
    <dbReference type="NCBI Taxonomy" id="106412"/>
    <lineage>
        <taxon>Bacteria</taxon>
        <taxon>Bacillati</taxon>
        <taxon>Actinomycetota</taxon>
        <taxon>Actinomycetes</taxon>
        <taxon>Streptosporangiales</taxon>
        <taxon>Streptosporangiaceae</taxon>
        <taxon>Streptosporangium</taxon>
    </lineage>
</organism>
<feature type="region of interest" description="Disordered" evidence="1">
    <location>
        <begin position="144"/>
        <end position="166"/>
    </location>
</feature>